<dbReference type="SUPFAM" id="SSF46458">
    <property type="entry name" value="Globin-like"/>
    <property type="match status" value="1"/>
</dbReference>
<evidence type="ECO:0000256" key="4">
    <source>
        <dbReference type="SAM" id="MobiDB-lite"/>
    </source>
</evidence>
<dbReference type="InterPro" id="IPR044399">
    <property type="entry name" value="Mb-like_M"/>
</dbReference>
<feature type="compositionally biased region" description="Polar residues" evidence="4">
    <location>
        <begin position="63"/>
        <end position="76"/>
    </location>
</feature>
<name>F1L1R7_ASCSU</name>
<dbReference type="GO" id="GO:0019825">
    <property type="term" value="F:oxygen binding"/>
    <property type="evidence" value="ECO:0007669"/>
    <property type="project" value="InterPro"/>
</dbReference>
<keyword evidence="3" id="KW-0408">Iron</keyword>
<dbReference type="PANTHER" id="PTHR46458:SF18">
    <property type="entry name" value="GLOBIN DOMAIN-CONTAINING PROTEIN"/>
    <property type="match status" value="1"/>
</dbReference>
<dbReference type="InterPro" id="IPR050532">
    <property type="entry name" value="Globin-like_OT"/>
</dbReference>
<dbReference type="InterPro" id="IPR009050">
    <property type="entry name" value="Globin-like_sf"/>
</dbReference>
<protein>
    <submittedName>
        <fullName evidence="5">Globin-like protein 9</fullName>
    </submittedName>
</protein>
<evidence type="ECO:0000313" key="5">
    <source>
        <dbReference type="EMBL" id="ADY44071.1"/>
    </source>
</evidence>
<evidence type="ECO:0000256" key="2">
    <source>
        <dbReference type="ARBA" id="ARBA00022723"/>
    </source>
</evidence>
<evidence type="ECO:0000256" key="3">
    <source>
        <dbReference type="ARBA" id="ARBA00023004"/>
    </source>
</evidence>
<dbReference type="Gene3D" id="1.10.490.10">
    <property type="entry name" value="Globins"/>
    <property type="match status" value="1"/>
</dbReference>
<dbReference type="EMBL" id="JI169733">
    <property type="protein sequence ID" value="ADY44071.1"/>
    <property type="molecule type" value="mRNA"/>
</dbReference>
<dbReference type="GO" id="GO:0020037">
    <property type="term" value="F:heme binding"/>
    <property type="evidence" value="ECO:0007669"/>
    <property type="project" value="InterPro"/>
</dbReference>
<sequence>MAARLPRKGAQPTRSGKLSTSATPGTSSSSQHNEPRSSTAASSSVPGTSSTRRRSRMERRWKFSQSFRQPHRSSSALGHHHQSERAKKSSINEGKTVRQKTESSLPDDGETHSSSETLAPSRMRRTSSMPSICDLTTRQGMRHYDYDAKLNRLQKRSLRFTWHRLQTRNGGKRVDNVFEEVYDRMVKQQPIIRDMFTTRTFLSAMSRSDIATLRDHARVTVKMIDHVIKNLDQDVKKRSDTGSELDPRLIGRAHGILRPYGFTGNYWEKLGETIIDVVLAQEAVRDLPGAGQAWVILTACLVDQMRAGFDESKSHTSTSMVTQKVLYNAAAQLDDGTSPDTPAECSSTTYVVTPASYSPGHFTTQQIPSDFMSEAATACTYNAGNRRKSRAGEREVRGERRDSYSESRVDPRDVRRESREMATDPRNLYGEHTEGRGEFDTRTEPCEYRSRRAYSIRDGSKQSREKRQSSSEPQAPVAANTSSSSGTNGVLPTKTSITSPFTS</sequence>
<organism evidence="5">
    <name type="scientific">Ascaris suum</name>
    <name type="common">Pig roundworm</name>
    <name type="synonym">Ascaris lumbricoides</name>
    <dbReference type="NCBI Taxonomy" id="6253"/>
    <lineage>
        <taxon>Eukaryota</taxon>
        <taxon>Metazoa</taxon>
        <taxon>Ecdysozoa</taxon>
        <taxon>Nematoda</taxon>
        <taxon>Chromadorea</taxon>
        <taxon>Rhabditida</taxon>
        <taxon>Spirurina</taxon>
        <taxon>Ascaridomorpha</taxon>
        <taxon>Ascaridoidea</taxon>
        <taxon>Ascarididae</taxon>
        <taxon>Ascaris</taxon>
    </lineage>
</organism>
<feature type="compositionally biased region" description="Basic and acidic residues" evidence="4">
    <location>
        <begin position="458"/>
        <end position="469"/>
    </location>
</feature>
<reference evidence="5" key="1">
    <citation type="journal article" date="2011" name="Genome Res.">
        <title>Deep small RNA sequencing from the nematode Ascaris reveals conservation, functional diversification, and novel developmental profiles.</title>
        <authorList>
            <person name="Wang J."/>
            <person name="Czech B."/>
            <person name="Crunk A."/>
            <person name="Wallace A."/>
            <person name="Mitreva M."/>
            <person name="Hannon G.J."/>
            <person name="Davis R.E."/>
        </authorList>
    </citation>
    <scope>NUCLEOTIDE SEQUENCE</scope>
</reference>
<evidence type="ECO:0000256" key="1">
    <source>
        <dbReference type="ARBA" id="ARBA00022617"/>
    </source>
</evidence>
<accession>F1L1R7</accession>
<feature type="compositionally biased region" description="Polar residues" evidence="4">
    <location>
        <begin position="479"/>
        <end position="503"/>
    </location>
</feature>
<dbReference type="CDD" id="cd01040">
    <property type="entry name" value="Mb-like"/>
    <property type="match status" value="1"/>
</dbReference>
<dbReference type="InterPro" id="IPR012292">
    <property type="entry name" value="Globin/Proto"/>
</dbReference>
<feature type="compositionally biased region" description="Basic and acidic residues" evidence="4">
    <location>
        <begin position="390"/>
        <end position="450"/>
    </location>
</feature>
<keyword evidence="2" id="KW-0479">Metal-binding</keyword>
<feature type="compositionally biased region" description="Low complexity" evidence="4">
    <location>
        <begin position="19"/>
        <end position="50"/>
    </location>
</feature>
<feature type="region of interest" description="Disordered" evidence="4">
    <location>
        <begin position="384"/>
        <end position="503"/>
    </location>
</feature>
<dbReference type="PANTHER" id="PTHR46458">
    <property type="entry name" value="BLR2807 PROTEIN"/>
    <property type="match status" value="1"/>
</dbReference>
<proteinExistence type="evidence at transcript level"/>
<feature type="region of interest" description="Disordered" evidence="4">
    <location>
        <begin position="1"/>
        <end position="128"/>
    </location>
</feature>
<dbReference type="GO" id="GO:0046872">
    <property type="term" value="F:metal ion binding"/>
    <property type="evidence" value="ECO:0007669"/>
    <property type="project" value="UniProtKB-KW"/>
</dbReference>
<keyword evidence="1" id="KW-0349">Heme</keyword>
<dbReference type="AlphaFoldDB" id="F1L1R7"/>